<sequence>MDYDILILGGGIIGCAVAYELSKYNINIALIEKDYDVADDISFINTAIIYDGSETSDVIMAGLENIGMKLIERACKKFSVPYNKTGALRMASNNNNKGKLDTMYERAKERGIEGVYIIEDNDKLIYDIEPNLNIKVDKALYSENIAVISPYDLAISYAEVAADNGVNFKLEEIVMDIKNISGGFKVTTNKNKFTCKVVVNTIPDEIYIDNNKEDLEKNNDYKNMNYILFENKLEKHINTILIDEIDNGIFVINNPTISEGNLIGIKSNHLLTLDEGIDISKNIFPEGKKEFVSNIFTEVYNKDVMVIDDSKLNSGYIKVTGTHYGKITIAPAIAMMIKDTLKNSLNITRKKDYVDKRREVYRFKEMSNEERNEIISLDKKYGNIVCVCNNISEGEVVDCIRRPLGARTVEGVKRRTGVGLGNCNGSHCNIKIIKILAREMNKNILDIVEDSKDSNILSSRIKEFKEI</sequence>
<keyword evidence="4" id="KW-1185">Reference proteome</keyword>
<dbReference type="OrthoDB" id="9794226at2"/>
<dbReference type="Proteomes" id="UP000199263">
    <property type="component" value="Unassembled WGS sequence"/>
</dbReference>
<dbReference type="PANTHER" id="PTHR42720">
    <property type="entry name" value="GLYCEROL-3-PHOSPHATE DEHYDROGENASE"/>
    <property type="match status" value="1"/>
</dbReference>
<name>A0A1I1LGW1_9CLOT</name>
<dbReference type="EMBL" id="FOMG01000007">
    <property type="protein sequence ID" value="SFC69603.1"/>
    <property type="molecule type" value="Genomic_DNA"/>
</dbReference>
<evidence type="ECO:0000313" key="3">
    <source>
        <dbReference type="EMBL" id="SFC69603.1"/>
    </source>
</evidence>
<dbReference type="Pfam" id="PF04324">
    <property type="entry name" value="Fer2_BFD"/>
    <property type="match status" value="1"/>
</dbReference>
<dbReference type="InterPro" id="IPR007419">
    <property type="entry name" value="BFD-like_2Fe2S-bd_dom"/>
</dbReference>
<dbReference type="InterPro" id="IPR052745">
    <property type="entry name" value="G3P_Oxidase/Oxidoreductase"/>
</dbReference>
<evidence type="ECO:0000313" key="4">
    <source>
        <dbReference type="Proteomes" id="UP000199263"/>
    </source>
</evidence>
<evidence type="ECO:0000259" key="2">
    <source>
        <dbReference type="Pfam" id="PF04324"/>
    </source>
</evidence>
<dbReference type="CDD" id="cd19946">
    <property type="entry name" value="GlpA-like_Fer2_BFD-like"/>
    <property type="match status" value="1"/>
</dbReference>
<protein>
    <submittedName>
        <fullName evidence="3">L-2-hydroxyglutarate oxidase LhgO</fullName>
    </submittedName>
</protein>
<feature type="domain" description="BFD-like [2Fe-2S]-binding" evidence="2">
    <location>
        <begin position="384"/>
        <end position="437"/>
    </location>
</feature>
<dbReference type="InterPro" id="IPR036188">
    <property type="entry name" value="FAD/NAD-bd_sf"/>
</dbReference>
<dbReference type="Gene3D" id="3.30.9.10">
    <property type="entry name" value="D-Amino Acid Oxidase, subunit A, domain 2"/>
    <property type="match status" value="1"/>
</dbReference>
<accession>A0A1I1LGW1</accession>
<evidence type="ECO:0000259" key="1">
    <source>
        <dbReference type="Pfam" id="PF01266"/>
    </source>
</evidence>
<proteinExistence type="predicted"/>
<dbReference type="RefSeq" id="WP_090090057.1">
    <property type="nucleotide sequence ID" value="NZ_FOMG01000007.1"/>
</dbReference>
<organism evidence="3 4">
    <name type="scientific">Clostridium uliginosum</name>
    <dbReference type="NCBI Taxonomy" id="119641"/>
    <lineage>
        <taxon>Bacteria</taxon>
        <taxon>Bacillati</taxon>
        <taxon>Bacillota</taxon>
        <taxon>Clostridia</taxon>
        <taxon>Eubacteriales</taxon>
        <taxon>Clostridiaceae</taxon>
        <taxon>Clostridium</taxon>
    </lineage>
</organism>
<gene>
    <name evidence="3" type="ORF">SAMN05421842_107146</name>
</gene>
<reference evidence="3 4" key="1">
    <citation type="submission" date="2016-10" db="EMBL/GenBank/DDBJ databases">
        <authorList>
            <person name="de Groot N.N."/>
        </authorList>
    </citation>
    <scope>NUCLEOTIDE SEQUENCE [LARGE SCALE GENOMIC DNA]</scope>
    <source>
        <strain evidence="3 4">DSM 12992</strain>
    </source>
</reference>
<dbReference type="PANTHER" id="PTHR42720:SF1">
    <property type="entry name" value="GLYCEROL 3-PHOSPHATE OXIDASE"/>
    <property type="match status" value="1"/>
</dbReference>
<dbReference type="InterPro" id="IPR006076">
    <property type="entry name" value="FAD-dep_OxRdtase"/>
</dbReference>
<dbReference type="Pfam" id="PF01266">
    <property type="entry name" value="DAO"/>
    <property type="match status" value="1"/>
</dbReference>
<dbReference type="AlphaFoldDB" id="A0A1I1LGW1"/>
<dbReference type="Gene3D" id="1.10.10.1100">
    <property type="entry name" value="BFD-like [2Fe-2S]-binding domain"/>
    <property type="match status" value="1"/>
</dbReference>
<dbReference type="SUPFAM" id="SSF51905">
    <property type="entry name" value="FAD/NAD(P)-binding domain"/>
    <property type="match status" value="1"/>
</dbReference>
<dbReference type="InterPro" id="IPR041854">
    <property type="entry name" value="BFD-like_2Fe2S-bd_dom_sf"/>
</dbReference>
<dbReference type="STRING" id="119641.SAMN05421842_107146"/>
<feature type="domain" description="FAD dependent oxidoreductase" evidence="1">
    <location>
        <begin position="4"/>
        <end position="201"/>
    </location>
</feature>
<dbReference type="Gene3D" id="3.50.50.60">
    <property type="entry name" value="FAD/NAD(P)-binding domain"/>
    <property type="match status" value="1"/>
</dbReference>